<feature type="domain" description="HTH cro/C1-type" evidence="2">
    <location>
        <begin position="35"/>
        <end position="74"/>
    </location>
</feature>
<protein>
    <submittedName>
        <fullName evidence="3">XRE family transcriptional regulator</fullName>
    </submittedName>
</protein>
<reference evidence="3 4" key="1">
    <citation type="submission" date="2023-07" db="EMBL/GenBank/DDBJ databases">
        <title>Novel species of Thermanaerothrix with wide hydrolytic capabilities.</title>
        <authorList>
            <person name="Zayulina K.S."/>
            <person name="Podosokorskaya O.A."/>
            <person name="Elcheninov A.G."/>
        </authorList>
    </citation>
    <scope>NUCLEOTIDE SEQUENCE [LARGE SCALE GENOMIC DNA]</scope>
    <source>
        <strain evidence="3 4">4228-RoL</strain>
    </source>
</reference>
<evidence type="ECO:0000313" key="4">
    <source>
        <dbReference type="Proteomes" id="UP001254165"/>
    </source>
</evidence>
<dbReference type="InterPro" id="IPR010359">
    <property type="entry name" value="IrrE_HExxH"/>
</dbReference>
<dbReference type="PROSITE" id="PS50943">
    <property type="entry name" value="HTH_CROC1"/>
    <property type="match status" value="1"/>
</dbReference>
<dbReference type="EMBL" id="JAUHMF010000002">
    <property type="protein sequence ID" value="MDT8898265.1"/>
    <property type="molecule type" value="Genomic_DNA"/>
</dbReference>
<organism evidence="3 4">
    <name type="scientific">Thermanaerothrix solaris</name>
    <dbReference type="NCBI Taxonomy" id="3058434"/>
    <lineage>
        <taxon>Bacteria</taxon>
        <taxon>Bacillati</taxon>
        <taxon>Chloroflexota</taxon>
        <taxon>Anaerolineae</taxon>
        <taxon>Anaerolineales</taxon>
        <taxon>Anaerolineaceae</taxon>
        <taxon>Thermanaerothrix</taxon>
    </lineage>
</organism>
<comment type="similarity">
    <text evidence="1">Belongs to the short-chain fatty acyl-CoA assimilation regulator (ScfR) family.</text>
</comment>
<dbReference type="Proteomes" id="UP001254165">
    <property type="component" value="Unassembled WGS sequence"/>
</dbReference>
<dbReference type="RefSeq" id="WP_315624926.1">
    <property type="nucleotide sequence ID" value="NZ_JAUHMF010000002.1"/>
</dbReference>
<dbReference type="InterPro" id="IPR010982">
    <property type="entry name" value="Lambda_DNA-bd_dom_sf"/>
</dbReference>
<gene>
    <name evidence="3" type="ORF">QYE77_08295</name>
</gene>
<dbReference type="SUPFAM" id="SSF47413">
    <property type="entry name" value="lambda repressor-like DNA-binding domains"/>
    <property type="match status" value="1"/>
</dbReference>
<name>A0ABU3NN47_9CHLR</name>
<dbReference type="CDD" id="cd00093">
    <property type="entry name" value="HTH_XRE"/>
    <property type="match status" value="1"/>
</dbReference>
<dbReference type="Gene3D" id="1.10.10.2910">
    <property type="match status" value="1"/>
</dbReference>
<keyword evidence="4" id="KW-1185">Reference proteome</keyword>
<dbReference type="PANTHER" id="PTHR43236">
    <property type="entry name" value="ANTITOXIN HIGA1"/>
    <property type="match status" value="1"/>
</dbReference>
<dbReference type="Pfam" id="PF01381">
    <property type="entry name" value="HTH_3"/>
    <property type="match status" value="1"/>
</dbReference>
<dbReference type="Pfam" id="PF06114">
    <property type="entry name" value="Peptidase_M78"/>
    <property type="match status" value="1"/>
</dbReference>
<dbReference type="PANTHER" id="PTHR43236:SF2">
    <property type="entry name" value="BLL0069 PROTEIN"/>
    <property type="match status" value="1"/>
</dbReference>
<evidence type="ECO:0000313" key="3">
    <source>
        <dbReference type="EMBL" id="MDT8898265.1"/>
    </source>
</evidence>
<comment type="caution">
    <text evidence="3">The sequence shown here is derived from an EMBL/GenBank/DDBJ whole genome shotgun (WGS) entry which is preliminary data.</text>
</comment>
<evidence type="ECO:0000259" key="2">
    <source>
        <dbReference type="PROSITE" id="PS50943"/>
    </source>
</evidence>
<dbReference type="InterPro" id="IPR001387">
    <property type="entry name" value="Cro/C1-type_HTH"/>
</dbReference>
<dbReference type="Gene3D" id="1.10.260.40">
    <property type="entry name" value="lambda repressor-like DNA-binding domains"/>
    <property type="match status" value="1"/>
</dbReference>
<proteinExistence type="inferred from homology"/>
<dbReference type="SMART" id="SM00530">
    <property type="entry name" value="HTH_XRE"/>
    <property type="match status" value="1"/>
</dbReference>
<dbReference type="InterPro" id="IPR052345">
    <property type="entry name" value="Rad_response_metalloprotease"/>
</dbReference>
<accession>A0ABU3NN47</accession>
<sequence length="402" mass="45831">MGSSEVTSLSSRVKITPTMLKWARERVGLDYANTAQKIGVKPEVIQSWESGESAPTFRQLEKLSKTLHVPLGYLFLSQPPQTVSAIPDFRSLPHSRPGRFSPDLEAVLNDARRKQAWLREWRIEESVAPLDFVGKFSLEDPPELIAENIRSTLNLPSPTAYRLKNWQEHLRRLVEHAEKTGIVVIRNGVVLSDNHRPLNLEEFRGFNLRDEYAPLVFINAQDSIAGQIFTLAHELAHLWIGEEGISNPFTVENPIHLPEIERFCNRIAAELLVPKQVFLKKWDLHDQSIPAVLNSAQQFAEEFRVSPLVILLRAYELDALDEPTFRATYQEAFRNLQRVNDQKKGGGNFFATWQARNSKTLVSEIFSALQQGRALYLESARLLNTNIATLEKAFARYKQGRL</sequence>
<evidence type="ECO:0000256" key="1">
    <source>
        <dbReference type="ARBA" id="ARBA00007227"/>
    </source>
</evidence>